<dbReference type="RefSeq" id="WP_227907578.1">
    <property type="nucleotide sequence ID" value="NZ_CP095461.1"/>
</dbReference>
<keyword evidence="1" id="KW-0812">Transmembrane</keyword>
<feature type="transmembrane region" description="Helical" evidence="1">
    <location>
        <begin position="12"/>
        <end position="32"/>
    </location>
</feature>
<keyword evidence="1" id="KW-1133">Transmembrane helix</keyword>
<dbReference type="AlphaFoldDB" id="A0A9X1M0I1"/>
<gene>
    <name evidence="2" type="ORF">LJ751_06755</name>
</gene>
<proteinExistence type="predicted"/>
<dbReference type="Proteomes" id="UP001139264">
    <property type="component" value="Unassembled WGS sequence"/>
</dbReference>
<dbReference type="EMBL" id="JAJFZP010000006">
    <property type="protein sequence ID" value="MCC3269058.1"/>
    <property type="molecule type" value="Genomic_DNA"/>
</dbReference>
<evidence type="ECO:0000256" key="1">
    <source>
        <dbReference type="SAM" id="Phobius"/>
    </source>
</evidence>
<organism evidence="2 3">
    <name type="scientific">Arthrobacter gengyunqii</name>
    <dbReference type="NCBI Taxonomy" id="2886940"/>
    <lineage>
        <taxon>Bacteria</taxon>
        <taxon>Bacillati</taxon>
        <taxon>Actinomycetota</taxon>
        <taxon>Actinomycetes</taxon>
        <taxon>Micrococcales</taxon>
        <taxon>Micrococcaceae</taxon>
        <taxon>Arthrobacter</taxon>
    </lineage>
</organism>
<keyword evidence="1" id="KW-0472">Membrane</keyword>
<evidence type="ECO:0000313" key="2">
    <source>
        <dbReference type="EMBL" id="MCC3269058.1"/>
    </source>
</evidence>
<comment type="caution">
    <text evidence="2">The sequence shown here is derived from an EMBL/GenBank/DDBJ whole genome shotgun (WGS) entry which is preliminary data.</text>
</comment>
<evidence type="ECO:0000313" key="3">
    <source>
        <dbReference type="Proteomes" id="UP001139264"/>
    </source>
</evidence>
<reference evidence="2" key="1">
    <citation type="submission" date="2021-10" db="EMBL/GenBank/DDBJ databases">
        <title>Novel species in genus Arthrobacter.</title>
        <authorList>
            <person name="Liu Y."/>
        </authorList>
    </citation>
    <scope>NUCLEOTIDE SEQUENCE</scope>
    <source>
        <strain evidence="2">Zg-Y809</strain>
    </source>
</reference>
<sequence>MTDYISRNQRNWILLAIIVVGFTVAIMGYSYLIASNCETSGVYEFFSAARAFHTEAGCSGPPLTLAQS</sequence>
<protein>
    <submittedName>
        <fullName evidence="2">Uncharacterized protein</fullName>
    </submittedName>
</protein>
<name>A0A9X1M0I1_9MICC</name>
<accession>A0A9X1M0I1</accession>